<dbReference type="RefSeq" id="WP_071112871.1">
    <property type="nucleotide sequence ID" value="NZ_MKCS01000004.1"/>
</dbReference>
<evidence type="ECO:0000313" key="3">
    <source>
        <dbReference type="EMBL" id="OHX19712.1"/>
    </source>
</evidence>
<keyword evidence="6" id="KW-1185">Reference proteome</keyword>
<gene>
    <name evidence="4" type="ORF">BI344_08255</name>
    <name evidence="3" type="ORF">BI344_08740</name>
    <name evidence="2" type="ORF">BI347_21140</name>
</gene>
<dbReference type="EMBL" id="MKCS01000004">
    <property type="protein sequence ID" value="OHX10301.1"/>
    <property type="molecule type" value="Genomic_DNA"/>
</dbReference>
<evidence type="ECO:0000313" key="6">
    <source>
        <dbReference type="Proteomes" id="UP000180280"/>
    </source>
</evidence>
<accession>A0A1S1WSU3</accession>
<protein>
    <submittedName>
        <fullName evidence="2">Phage portal protein</fullName>
    </submittedName>
</protein>
<evidence type="ECO:0000313" key="2">
    <source>
        <dbReference type="EMBL" id="OHX10301.1"/>
    </source>
</evidence>
<sequence length="343" mass="38421">MSRRHKKPAVRSTTMAAAPAEAGSMQAFSFGEPVPMLDRREIMDYLQCTDAGKWYEPPIAWDGLARSLRANVHHASALAVKRNVLVSTFQPHPLLSRAAFASLVMDFLVFGNGYLEKRRHRLGGVLELKPALAKYVRRAKDLAGFWWVPGYDQEQALGEVFHLLEPDINQEVYGLPEYLAALQSAWLNESATLFRRKYYLNGSHAGFIMYMTDPAQKEEDVDAMRKALKDSKGPGNFRNVFMYAPNGKKDGIQIIPLAEVAAKDEFLNIKNITRDDVLAAHRVPPQLMGVIPSNTGGFGDANKAASVFYENEIKPLMMRLEEVNEWAGEKVIQFGPYALAMQT</sequence>
<name>A0A1S1WSU3_9NEIS</name>
<evidence type="ECO:0000313" key="5">
    <source>
        <dbReference type="Proteomes" id="UP000180088"/>
    </source>
</evidence>
<dbReference type="Proteomes" id="UP000180088">
    <property type="component" value="Unassembled WGS sequence"/>
</dbReference>
<dbReference type="AlphaFoldDB" id="A0A1S1WSU3"/>
<organism evidence="2 5">
    <name type="scientific">Chromobacterium sphagni</name>
    <dbReference type="NCBI Taxonomy" id="1903179"/>
    <lineage>
        <taxon>Bacteria</taxon>
        <taxon>Pseudomonadati</taxon>
        <taxon>Pseudomonadota</taxon>
        <taxon>Betaproteobacteria</taxon>
        <taxon>Neisseriales</taxon>
        <taxon>Chromobacteriaceae</taxon>
        <taxon>Chromobacterium</taxon>
    </lineage>
</organism>
<dbReference type="STRING" id="1903179.BI347_21140"/>
<dbReference type="InterPro" id="IPR030935">
    <property type="entry name" value="PBSX_Proteobac"/>
</dbReference>
<evidence type="ECO:0000313" key="4">
    <source>
        <dbReference type="EMBL" id="OHX20451.1"/>
    </source>
</evidence>
<dbReference type="NCBIfam" id="TIGR01540">
    <property type="entry name" value="portal_PBSX"/>
    <property type="match status" value="1"/>
</dbReference>
<evidence type="ECO:0000256" key="1">
    <source>
        <dbReference type="ARBA" id="ARBA00006799"/>
    </source>
</evidence>
<comment type="similarity">
    <text evidence="1">Belongs to the phage portal family. PBSX subfamily.</text>
</comment>
<dbReference type="EMBL" id="MKCT01000028">
    <property type="protein sequence ID" value="OHX19712.1"/>
    <property type="molecule type" value="Genomic_DNA"/>
</dbReference>
<reference evidence="5 6" key="1">
    <citation type="submission" date="2016-09" db="EMBL/GenBank/DDBJ databases">
        <title>Chromobacterium muskegensis sp. nov., an insecticidal bacterium isolated from Sphagnum bogs.</title>
        <authorList>
            <person name="Sparks M.E."/>
            <person name="Blackburn M.B."/>
            <person name="Gundersen-Rindal D.E."/>
            <person name="Mitchell A."/>
            <person name="Farrar R."/>
            <person name="Kuhar D."/>
        </authorList>
    </citation>
    <scope>NUCLEOTIDE SEQUENCE [LARGE SCALE GENOMIC DNA]</scope>
    <source>
        <strain evidence="3 6">14B-1</strain>
        <strain evidence="2 5">37-2</strain>
    </source>
</reference>
<dbReference type="OrthoDB" id="5449776at2"/>
<comment type="caution">
    <text evidence="2">The sequence shown here is derived from an EMBL/GenBank/DDBJ whole genome shotgun (WGS) entry which is preliminary data.</text>
</comment>
<dbReference type="Pfam" id="PF04860">
    <property type="entry name" value="Phage_portal"/>
    <property type="match status" value="1"/>
</dbReference>
<dbReference type="InterPro" id="IPR006944">
    <property type="entry name" value="Phage/GTA_portal"/>
</dbReference>
<dbReference type="EMBL" id="MKCT01000017">
    <property type="protein sequence ID" value="OHX20451.1"/>
    <property type="molecule type" value="Genomic_DNA"/>
</dbReference>
<dbReference type="InterPro" id="IPR006430">
    <property type="entry name" value="Phage_portal_PBSX"/>
</dbReference>
<dbReference type="PIRSF" id="PIRSF018494">
    <property type="entry name" value="PBSX_VPQ"/>
    <property type="match status" value="1"/>
</dbReference>
<proteinExistence type="inferred from homology"/>
<dbReference type="Proteomes" id="UP000180280">
    <property type="component" value="Unassembled WGS sequence"/>
</dbReference>